<dbReference type="CTD" id="64983"/>
<evidence type="ECO:0000256" key="6">
    <source>
        <dbReference type="ARBA" id="ARBA00023274"/>
    </source>
</evidence>
<name>A0A1W4W5C7_AGRPL</name>
<feature type="compositionally biased region" description="Polar residues" evidence="10">
    <location>
        <begin position="178"/>
        <end position="191"/>
    </location>
</feature>
<evidence type="ECO:0000256" key="4">
    <source>
        <dbReference type="ARBA" id="ARBA00022980"/>
    </source>
</evidence>
<keyword evidence="11" id="KW-1185">Reference proteome</keyword>
<evidence type="ECO:0000256" key="7">
    <source>
        <dbReference type="ARBA" id="ARBA00039935"/>
    </source>
</evidence>
<dbReference type="PANTHER" id="PTHR21026:SF2">
    <property type="entry name" value="LARGE RIBOSOMAL SUBUNIT PROTEIN BL32M"/>
    <property type="match status" value="1"/>
</dbReference>
<reference evidence="12" key="1">
    <citation type="submission" date="2025-08" db="UniProtKB">
        <authorList>
            <consortium name="RefSeq"/>
        </authorList>
    </citation>
    <scope>IDENTIFICATION</scope>
    <source>
        <tissue evidence="12">Entire body</tissue>
    </source>
</reference>
<gene>
    <name evidence="12" type="primary">LOC108732839</name>
</gene>
<evidence type="ECO:0000313" key="11">
    <source>
        <dbReference type="Proteomes" id="UP000192223"/>
    </source>
</evidence>
<dbReference type="GO" id="GO:0006412">
    <property type="term" value="P:translation"/>
    <property type="evidence" value="ECO:0007669"/>
    <property type="project" value="InterPro"/>
</dbReference>
<dbReference type="InterPro" id="IPR011332">
    <property type="entry name" value="Ribosomal_zn-bd"/>
</dbReference>
<comment type="subcellular location">
    <subcellularLocation>
        <location evidence="1">Mitochondrion</location>
    </subcellularLocation>
</comment>
<keyword evidence="6" id="KW-0687">Ribonucleoprotein</keyword>
<evidence type="ECO:0000256" key="9">
    <source>
        <dbReference type="ARBA" id="ARBA00045766"/>
    </source>
</evidence>
<dbReference type="InterPro" id="IPR051991">
    <property type="entry name" value="Mitoribosomal_protein_bL32"/>
</dbReference>
<dbReference type="GeneID" id="108732839"/>
<keyword evidence="4 12" id="KW-0689">Ribosomal protein</keyword>
<proteinExistence type="inferred from homology"/>
<dbReference type="SUPFAM" id="SSF57829">
    <property type="entry name" value="Zn-binding ribosomal proteins"/>
    <property type="match status" value="1"/>
</dbReference>
<dbReference type="RefSeq" id="XP_018319324.1">
    <property type="nucleotide sequence ID" value="XM_018463822.2"/>
</dbReference>
<protein>
    <recommendedName>
        <fullName evidence="7">Large ribosomal subunit protein bL32m</fullName>
    </recommendedName>
    <alternativeName>
        <fullName evidence="8">39S ribosomal protein L32, mitochondrial</fullName>
    </alternativeName>
</protein>
<accession>A0A1W4W5C7</accession>
<comment type="similarity">
    <text evidence="2">Belongs to the bacterial ribosomal protein bL32 family.</text>
</comment>
<dbReference type="GO" id="GO:0005762">
    <property type="term" value="C:mitochondrial large ribosomal subunit"/>
    <property type="evidence" value="ECO:0007669"/>
    <property type="project" value="TreeGrafter"/>
</dbReference>
<keyword evidence="3" id="KW-0809">Transit peptide</keyword>
<dbReference type="FunCoup" id="A0A1W4W5C7">
    <property type="interactions" value="394"/>
</dbReference>
<evidence type="ECO:0000256" key="10">
    <source>
        <dbReference type="SAM" id="MobiDB-lite"/>
    </source>
</evidence>
<evidence type="ECO:0000256" key="8">
    <source>
        <dbReference type="ARBA" id="ARBA00042577"/>
    </source>
</evidence>
<evidence type="ECO:0000313" key="12">
    <source>
        <dbReference type="RefSeq" id="XP_018319324.1"/>
    </source>
</evidence>
<dbReference type="STRING" id="224129.A0A1W4W5C7"/>
<feature type="region of interest" description="Disordered" evidence="10">
    <location>
        <begin position="178"/>
        <end position="201"/>
    </location>
</feature>
<dbReference type="Pfam" id="PF01783">
    <property type="entry name" value="Ribosomal_L32p"/>
    <property type="match status" value="1"/>
</dbReference>
<dbReference type="AlphaFoldDB" id="A0A1W4W5C7"/>
<sequence length="201" mass="23548">MAVVAFLKSFGEVFQRNVDDLIRLTLLRRFPPDYCLSFVENEEIYYKPQTKKFNLKDLLNDAFLWAVPKSRRTIERRHKRRYGIPGYHLKLILPKTNLQVCNVCGDDHEIGVLCPTCYKKVMDETKEMKDNIQNELGLQPVENEVVVLYEGEKDEKPAETWQGKRIVEMKKERPSWFSRNLLQKTTQQPATTKDVKPSDLG</sequence>
<evidence type="ECO:0000256" key="5">
    <source>
        <dbReference type="ARBA" id="ARBA00023128"/>
    </source>
</evidence>
<dbReference type="OrthoDB" id="2014905at2759"/>
<dbReference type="PANTHER" id="PTHR21026">
    <property type="entry name" value="39S RIBOSOMAL PROTEIN L32, MITOCHONDRIAL"/>
    <property type="match status" value="1"/>
</dbReference>
<dbReference type="Proteomes" id="UP000192223">
    <property type="component" value="Unplaced"/>
</dbReference>
<evidence type="ECO:0000256" key="2">
    <source>
        <dbReference type="ARBA" id="ARBA00008560"/>
    </source>
</evidence>
<dbReference type="InParanoid" id="A0A1W4W5C7"/>
<dbReference type="GO" id="GO:0003735">
    <property type="term" value="F:structural constituent of ribosome"/>
    <property type="evidence" value="ECO:0007669"/>
    <property type="project" value="InterPro"/>
</dbReference>
<organism evidence="11 12">
    <name type="scientific">Agrilus planipennis</name>
    <name type="common">Emerald ash borer</name>
    <name type="synonym">Agrilus marcopoli</name>
    <dbReference type="NCBI Taxonomy" id="224129"/>
    <lineage>
        <taxon>Eukaryota</taxon>
        <taxon>Metazoa</taxon>
        <taxon>Ecdysozoa</taxon>
        <taxon>Arthropoda</taxon>
        <taxon>Hexapoda</taxon>
        <taxon>Insecta</taxon>
        <taxon>Pterygota</taxon>
        <taxon>Neoptera</taxon>
        <taxon>Endopterygota</taxon>
        <taxon>Coleoptera</taxon>
        <taxon>Polyphaga</taxon>
        <taxon>Elateriformia</taxon>
        <taxon>Buprestoidea</taxon>
        <taxon>Buprestidae</taxon>
        <taxon>Agrilinae</taxon>
        <taxon>Agrilus</taxon>
    </lineage>
</organism>
<dbReference type="KEGG" id="apln:108732839"/>
<dbReference type="InterPro" id="IPR002677">
    <property type="entry name" value="Ribosomal_bL32"/>
</dbReference>
<evidence type="ECO:0000256" key="3">
    <source>
        <dbReference type="ARBA" id="ARBA00022946"/>
    </source>
</evidence>
<evidence type="ECO:0000256" key="1">
    <source>
        <dbReference type="ARBA" id="ARBA00004173"/>
    </source>
</evidence>
<keyword evidence="5" id="KW-0496">Mitochondrion</keyword>
<comment type="function">
    <text evidence="9">Component of the mitochondrial large ribosomal subunit (mt-LSU). The mitochondrial ribosome (mitoribosome) is a large ribonucleoprotein complex responsible for the synthesis of proteins inside mitochondria.</text>
</comment>